<proteinExistence type="predicted"/>
<keyword evidence="1" id="KW-0472">Membrane</keyword>
<dbReference type="InterPro" id="IPR012574">
    <property type="entry name" value="ATP5MJ"/>
</dbReference>
<evidence type="ECO:0000313" key="2">
    <source>
        <dbReference type="EMBL" id="CAI9175175.1"/>
    </source>
</evidence>
<gene>
    <name evidence="2" type="ORF">MRATA1EN1_LOCUS24137</name>
</gene>
<dbReference type="PANTHER" id="PTHR15233">
    <property type="entry name" value="MITOCHONDRIAL PROTEOLIPID"/>
    <property type="match status" value="1"/>
</dbReference>
<evidence type="ECO:0000313" key="3">
    <source>
        <dbReference type="Proteomes" id="UP001176941"/>
    </source>
</evidence>
<dbReference type="EMBL" id="OX459940">
    <property type="protein sequence ID" value="CAI9175175.1"/>
    <property type="molecule type" value="Genomic_DNA"/>
</dbReference>
<keyword evidence="3" id="KW-1185">Reference proteome</keyword>
<dbReference type="Proteomes" id="UP001176941">
    <property type="component" value="Chromosome 4"/>
</dbReference>
<keyword evidence="1" id="KW-0812">Transmembrane</keyword>
<evidence type="ECO:0000256" key="1">
    <source>
        <dbReference type="SAM" id="Phobius"/>
    </source>
</evidence>
<sequence>MLQSLIKNIWITMKFYYIQAYQEIWVGMGLMGFLVLVEKKKKRKNKGLKASRPASAHGHH</sequence>
<reference evidence="2" key="1">
    <citation type="submission" date="2023-04" db="EMBL/GenBank/DDBJ databases">
        <authorList>
            <consortium name="ELIXIR-Norway"/>
        </authorList>
    </citation>
    <scope>NUCLEOTIDE SEQUENCE [LARGE SCALE GENOMIC DNA]</scope>
</reference>
<accession>A0ABN8ZNY0</accession>
<name>A0ABN8ZNY0_RANTA</name>
<protein>
    <submittedName>
        <fullName evidence="2">Uncharacterized protein</fullName>
    </submittedName>
</protein>
<dbReference type="Pfam" id="PF08039">
    <property type="entry name" value="Mit_proteolip"/>
    <property type="match status" value="1"/>
</dbReference>
<organism evidence="2 3">
    <name type="scientific">Rangifer tarandus platyrhynchus</name>
    <name type="common">Svalbard reindeer</name>
    <dbReference type="NCBI Taxonomy" id="3082113"/>
    <lineage>
        <taxon>Eukaryota</taxon>
        <taxon>Metazoa</taxon>
        <taxon>Chordata</taxon>
        <taxon>Craniata</taxon>
        <taxon>Vertebrata</taxon>
        <taxon>Euteleostomi</taxon>
        <taxon>Mammalia</taxon>
        <taxon>Eutheria</taxon>
        <taxon>Laurasiatheria</taxon>
        <taxon>Artiodactyla</taxon>
        <taxon>Ruminantia</taxon>
        <taxon>Pecora</taxon>
        <taxon>Cervidae</taxon>
        <taxon>Odocoileinae</taxon>
        <taxon>Rangifer</taxon>
    </lineage>
</organism>
<feature type="transmembrane region" description="Helical" evidence="1">
    <location>
        <begin position="20"/>
        <end position="37"/>
    </location>
</feature>
<dbReference type="PANTHER" id="PTHR15233:SF1">
    <property type="entry name" value="ATP SYNTHASE SUBUNIT ATP5MJ, MITOCHONDRIAL"/>
    <property type="match status" value="1"/>
</dbReference>
<keyword evidence="1" id="KW-1133">Transmembrane helix</keyword>